<comment type="similarity">
    <text evidence="5">Belongs to the SAT4 family.</text>
</comment>
<keyword evidence="4 6" id="KW-0472">Membrane</keyword>
<dbReference type="EMBL" id="MU005772">
    <property type="protein sequence ID" value="KAF2708377.1"/>
    <property type="molecule type" value="Genomic_DNA"/>
</dbReference>
<feature type="transmembrane region" description="Helical" evidence="6">
    <location>
        <begin position="12"/>
        <end position="30"/>
    </location>
</feature>
<feature type="transmembrane region" description="Helical" evidence="6">
    <location>
        <begin position="170"/>
        <end position="188"/>
    </location>
</feature>
<feature type="transmembrane region" description="Helical" evidence="6">
    <location>
        <begin position="123"/>
        <end position="150"/>
    </location>
</feature>
<evidence type="ECO:0000259" key="7">
    <source>
        <dbReference type="Pfam" id="PF20684"/>
    </source>
</evidence>
<keyword evidence="9" id="KW-1185">Reference proteome</keyword>
<dbReference type="GO" id="GO:0016020">
    <property type="term" value="C:membrane"/>
    <property type="evidence" value="ECO:0007669"/>
    <property type="project" value="UniProtKB-SubCell"/>
</dbReference>
<dbReference type="PANTHER" id="PTHR33048">
    <property type="entry name" value="PTH11-LIKE INTEGRAL MEMBRANE PROTEIN (AFU_ORTHOLOGUE AFUA_5G11245)"/>
    <property type="match status" value="1"/>
</dbReference>
<evidence type="ECO:0000256" key="1">
    <source>
        <dbReference type="ARBA" id="ARBA00004141"/>
    </source>
</evidence>
<keyword evidence="3 6" id="KW-1133">Transmembrane helix</keyword>
<evidence type="ECO:0000256" key="3">
    <source>
        <dbReference type="ARBA" id="ARBA00022989"/>
    </source>
</evidence>
<evidence type="ECO:0000313" key="9">
    <source>
        <dbReference type="Proteomes" id="UP000799428"/>
    </source>
</evidence>
<evidence type="ECO:0000256" key="2">
    <source>
        <dbReference type="ARBA" id="ARBA00022692"/>
    </source>
</evidence>
<dbReference type="Pfam" id="PF20684">
    <property type="entry name" value="Fung_rhodopsin"/>
    <property type="match status" value="1"/>
</dbReference>
<protein>
    <recommendedName>
        <fullName evidence="7">Rhodopsin domain-containing protein</fullName>
    </recommendedName>
</protein>
<dbReference type="InterPro" id="IPR052337">
    <property type="entry name" value="SAT4-like"/>
</dbReference>
<evidence type="ECO:0000313" key="8">
    <source>
        <dbReference type="EMBL" id="KAF2708377.1"/>
    </source>
</evidence>
<sequence>MASPAGQQVNAITLGFTVIAGATVFLRIFTRLALVRQAGFEDACITFAMILSIGLAVTISEQARDGMGMHIVDLSERQIINSQKAFWVSLWMYNLARIMTKISVLLQYLHLFPTRRFRSVCYVVLDIVAVYGVWTLVGNLLICAPIDFFWNKAIPGGKCLNEFTIWITNGGVNIGQDIVILILPISVLRSLNLQKGQKRALMVMFALGGFVCLVSIIRLSSLLRISNSTDPTFDNPPAATYSVVECNLSIICACLPYMRPLLSTMPPTYFPKTA</sequence>
<organism evidence="8 9">
    <name type="scientific">Pleomassaria siparia CBS 279.74</name>
    <dbReference type="NCBI Taxonomy" id="1314801"/>
    <lineage>
        <taxon>Eukaryota</taxon>
        <taxon>Fungi</taxon>
        <taxon>Dikarya</taxon>
        <taxon>Ascomycota</taxon>
        <taxon>Pezizomycotina</taxon>
        <taxon>Dothideomycetes</taxon>
        <taxon>Pleosporomycetidae</taxon>
        <taxon>Pleosporales</taxon>
        <taxon>Pleomassariaceae</taxon>
        <taxon>Pleomassaria</taxon>
    </lineage>
</organism>
<dbReference type="AlphaFoldDB" id="A0A6G1K7M9"/>
<dbReference type="Proteomes" id="UP000799428">
    <property type="component" value="Unassembled WGS sequence"/>
</dbReference>
<dbReference type="InterPro" id="IPR049326">
    <property type="entry name" value="Rhodopsin_dom_fungi"/>
</dbReference>
<dbReference type="PANTHER" id="PTHR33048:SF47">
    <property type="entry name" value="INTEGRAL MEMBRANE PROTEIN-RELATED"/>
    <property type="match status" value="1"/>
</dbReference>
<feature type="non-terminal residue" evidence="8">
    <location>
        <position position="274"/>
    </location>
</feature>
<keyword evidence="2 6" id="KW-0812">Transmembrane</keyword>
<gene>
    <name evidence="8" type="ORF">K504DRAFT_381978</name>
</gene>
<feature type="transmembrane region" description="Helical" evidence="6">
    <location>
        <begin position="42"/>
        <end position="60"/>
    </location>
</feature>
<name>A0A6G1K7M9_9PLEO</name>
<dbReference type="OrthoDB" id="444631at2759"/>
<evidence type="ECO:0000256" key="5">
    <source>
        <dbReference type="ARBA" id="ARBA00038359"/>
    </source>
</evidence>
<feature type="transmembrane region" description="Helical" evidence="6">
    <location>
        <begin position="91"/>
        <end position="111"/>
    </location>
</feature>
<proteinExistence type="inferred from homology"/>
<evidence type="ECO:0000256" key="4">
    <source>
        <dbReference type="ARBA" id="ARBA00023136"/>
    </source>
</evidence>
<comment type="subcellular location">
    <subcellularLocation>
        <location evidence="1">Membrane</location>
        <topology evidence="1">Multi-pass membrane protein</topology>
    </subcellularLocation>
</comment>
<feature type="transmembrane region" description="Helical" evidence="6">
    <location>
        <begin position="200"/>
        <end position="219"/>
    </location>
</feature>
<feature type="domain" description="Rhodopsin" evidence="7">
    <location>
        <begin position="26"/>
        <end position="263"/>
    </location>
</feature>
<evidence type="ECO:0000256" key="6">
    <source>
        <dbReference type="SAM" id="Phobius"/>
    </source>
</evidence>
<reference evidence="8" key="1">
    <citation type="journal article" date="2020" name="Stud. Mycol.">
        <title>101 Dothideomycetes genomes: a test case for predicting lifestyles and emergence of pathogens.</title>
        <authorList>
            <person name="Haridas S."/>
            <person name="Albert R."/>
            <person name="Binder M."/>
            <person name="Bloem J."/>
            <person name="Labutti K."/>
            <person name="Salamov A."/>
            <person name="Andreopoulos B."/>
            <person name="Baker S."/>
            <person name="Barry K."/>
            <person name="Bills G."/>
            <person name="Bluhm B."/>
            <person name="Cannon C."/>
            <person name="Castanera R."/>
            <person name="Culley D."/>
            <person name="Daum C."/>
            <person name="Ezra D."/>
            <person name="Gonzalez J."/>
            <person name="Henrissat B."/>
            <person name="Kuo A."/>
            <person name="Liang C."/>
            <person name="Lipzen A."/>
            <person name="Lutzoni F."/>
            <person name="Magnuson J."/>
            <person name="Mondo S."/>
            <person name="Nolan M."/>
            <person name="Ohm R."/>
            <person name="Pangilinan J."/>
            <person name="Park H.-J."/>
            <person name="Ramirez L."/>
            <person name="Alfaro M."/>
            <person name="Sun H."/>
            <person name="Tritt A."/>
            <person name="Yoshinaga Y."/>
            <person name="Zwiers L.-H."/>
            <person name="Turgeon B."/>
            <person name="Goodwin S."/>
            <person name="Spatafora J."/>
            <person name="Crous P."/>
            <person name="Grigoriev I."/>
        </authorList>
    </citation>
    <scope>NUCLEOTIDE SEQUENCE</scope>
    <source>
        <strain evidence="8">CBS 279.74</strain>
    </source>
</reference>
<accession>A0A6G1K7M9</accession>